<dbReference type="EMBL" id="OB795755">
    <property type="protein sequence ID" value="CAD7432656.1"/>
    <property type="molecule type" value="Genomic_DNA"/>
</dbReference>
<name>A0A7R9EG77_9NEOP</name>
<sequence length="103" mass="11488">MLWGMAKEELMTSCTWRSCDQLATMCNVVGYGQGGANHELYLEELRPAGHTVAFLPDYYYWFNSQAVTRLCVCGGFTVATTFLRTHSATSEPVPSSLKLLCPR</sequence>
<protein>
    <submittedName>
        <fullName evidence="1">Uncharacterized protein</fullName>
    </submittedName>
</protein>
<dbReference type="AlphaFoldDB" id="A0A7R9EG77"/>
<organism evidence="1">
    <name type="scientific">Timema monikensis</name>
    <dbReference type="NCBI Taxonomy" id="170555"/>
    <lineage>
        <taxon>Eukaryota</taxon>
        <taxon>Metazoa</taxon>
        <taxon>Ecdysozoa</taxon>
        <taxon>Arthropoda</taxon>
        <taxon>Hexapoda</taxon>
        <taxon>Insecta</taxon>
        <taxon>Pterygota</taxon>
        <taxon>Neoptera</taxon>
        <taxon>Polyneoptera</taxon>
        <taxon>Phasmatodea</taxon>
        <taxon>Timematodea</taxon>
        <taxon>Timematoidea</taxon>
        <taxon>Timematidae</taxon>
        <taxon>Timema</taxon>
    </lineage>
</organism>
<proteinExistence type="predicted"/>
<reference evidence="1" key="1">
    <citation type="submission" date="2020-11" db="EMBL/GenBank/DDBJ databases">
        <authorList>
            <person name="Tran Van P."/>
        </authorList>
    </citation>
    <scope>NUCLEOTIDE SEQUENCE</scope>
</reference>
<accession>A0A7R9EG77</accession>
<gene>
    <name evidence="1" type="ORF">TMSB3V08_LOCUS9361</name>
</gene>
<evidence type="ECO:0000313" key="1">
    <source>
        <dbReference type="EMBL" id="CAD7432656.1"/>
    </source>
</evidence>